<dbReference type="AlphaFoldDB" id="A0A0R1XJ33"/>
<keyword evidence="1" id="KW-0472">Membrane</keyword>
<feature type="transmembrane region" description="Helical" evidence="1">
    <location>
        <begin position="182"/>
        <end position="202"/>
    </location>
</feature>
<dbReference type="eggNOG" id="COG3069">
    <property type="taxonomic scope" value="Bacteria"/>
</dbReference>
<feature type="transmembrane region" description="Helical" evidence="1">
    <location>
        <begin position="314"/>
        <end position="333"/>
    </location>
</feature>
<evidence type="ECO:0000313" key="3">
    <source>
        <dbReference type="Proteomes" id="UP000050949"/>
    </source>
</evidence>
<keyword evidence="1" id="KW-1133">Transmembrane helix</keyword>
<organism evidence="2 3">
    <name type="scientific">Schleiferilactobacillus harbinensis DSM 16991</name>
    <dbReference type="NCBI Taxonomy" id="1122147"/>
    <lineage>
        <taxon>Bacteria</taxon>
        <taxon>Bacillati</taxon>
        <taxon>Bacillota</taxon>
        <taxon>Bacilli</taxon>
        <taxon>Lactobacillales</taxon>
        <taxon>Lactobacillaceae</taxon>
        <taxon>Schleiferilactobacillus</taxon>
    </lineage>
</organism>
<feature type="transmembrane region" description="Helical" evidence="1">
    <location>
        <begin position="340"/>
        <end position="359"/>
    </location>
</feature>
<dbReference type="RefSeq" id="WP_027828858.1">
    <property type="nucleotide sequence ID" value="NZ_AUEH01000031.1"/>
</dbReference>
<evidence type="ECO:0000256" key="1">
    <source>
        <dbReference type="SAM" id="Phobius"/>
    </source>
</evidence>
<feature type="transmembrane region" description="Helical" evidence="1">
    <location>
        <begin position="29"/>
        <end position="50"/>
    </location>
</feature>
<sequence length="422" mass="46044">MGSLVTGILLIVTFIGFVYYAMKGGNLTVGFFVMALAWTIIGLTPVNVAVKEIFTDPVLNYGKTALYIILGSWFGRVLVDTGIAGSISRRTQAVGTKAPVLATILIALITALIFSSAYGVGSAIAVGVILFPIMFSMGVPRRVAVSVFTLSIGAAMYINPVLFNQFTVFFKGVKWGDHYLRFGFVAAGIQMLVVLVMILFYTRKIRNGKPEMVAEEEGEVKEVHWITYILPVVPVAMSIFFKWDAVPALLLATLLAFLMTGNMKSYKGFVKMMNDTAKTAIGDIAGLLIMLLVLTMFQQAAVHTMSQFTGIFKAIIPNNRFLLVIIMMIIAPLSYFRGPLMLYGAGAATAAIFTATGLFPPYFLYGLLVVPTMMAVSADITQSWNLWSVEYAKLDTKTFLLTGLPWAWIATALNLVAAYVLL</sequence>
<proteinExistence type="predicted"/>
<protein>
    <recommendedName>
        <fullName evidence="4">Gluconate:proton symporter</fullName>
    </recommendedName>
</protein>
<name>A0A0R1XJ33_9LACO</name>
<evidence type="ECO:0008006" key="4">
    <source>
        <dbReference type="Google" id="ProtNLM"/>
    </source>
</evidence>
<evidence type="ECO:0000313" key="2">
    <source>
        <dbReference type="EMBL" id="KRM26796.1"/>
    </source>
</evidence>
<feature type="transmembrane region" description="Helical" evidence="1">
    <location>
        <begin position="143"/>
        <end position="162"/>
    </location>
</feature>
<feature type="transmembrane region" description="Helical" evidence="1">
    <location>
        <begin position="284"/>
        <end position="302"/>
    </location>
</feature>
<feature type="transmembrane region" description="Helical" evidence="1">
    <location>
        <begin position="6"/>
        <end position="22"/>
    </location>
</feature>
<feature type="transmembrane region" description="Helical" evidence="1">
    <location>
        <begin position="246"/>
        <end position="263"/>
    </location>
</feature>
<dbReference type="PATRIC" id="fig|1122147.4.peg.2963"/>
<reference evidence="2 3" key="1">
    <citation type="journal article" date="2015" name="Genome Announc.">
        <title>Expanding the biotechnology potential of lactobacilli through comparative genomics of 213 strains and associated genera.</title>
        <authorList>
            <person name="Sun Z."/>
            <person name="Harris H.M."/>
            <person name="McCann A."/>
            <person name="Guo C."/>
            <person name="Argimon S."/>
            <person name="Zhang W."/>
            <person name="Yang X."/>
            <person name="Jeffery I.B."/>
            <person name="Cooney J.C."/>
            <person name="Kagawa T.F."/>
            <person name="Liu W."/>
            <person name="Song Y."/>
            <person name="Salvetti E."/>
            <person name="Wrobel A."/>
            <person name="Rasinkangas P."/>
            <person name="Parkhill J."/>
            <person name="Rea M.C."/>
            <person name="O'Sullivan O."/>
            <person name="Ritari J."/>
            <person name="Douillard F.P."/>
            <person name="Paul Ross R."/>
            <person name="Yang R."/>
            <person name="Briner A.E."/>
            <person name="Felis G.E."/>
            <person name="de Vos W.M."/>
            <person name="Barrangou R."/>
            <person name="Klaenhammer T.R."/>
            <person name="Caufield P.W."/>
            <person name="Cui Y."/>
            <person name="Zhang H."/>
            <person name="O'Toole P.W."/>
        </authorList>
    </citation>
    <scope>NUCLEOTIDE SEQUENCE [LARGE SCALE GENOMIC DNA]</scope>
    <source>
        <strain evidence="2 3">DSM 16991</strain>
    </source>
</reference>
<accession>A0A0R1XJ33</accession>
<comment type="caution">
    <text evidence="2">The sequence shown here is derived from an EMBL/GenBank/DDBJ whole genome shotgun (WGS) entry which is preliminary data.</text>
</comment>
<dbReference type="OrthoDB" id="1661999at2"/>
<dbReference type="EMBL" id="AZFW01000063">
    <property type="protein sequence ID" value="KRM26796.1"/>
    <property type="molecule type" value="Genomic_DNA"/>
</dbReference>
<feature type="transmembrane region" description="Helical" evidence="1">
    <location>
        <begin position="104"/>
        <end position="131"/>
    </location>
</feature>
<gene>
    <name evidence="2" type="ORF">FC91_GL002877</name>
</gene>
<dbReference type="Proteomes" id="UP000050949">
    <property type="component" value="Unassembled WGS sequence"/>
</dbReference>
<keyword evidence="1" id="KW-0812">Transmembrane</keyword>
<feature type="transmembrane region" description="Helical" evidence="1">
    <location>
        <begin position="399"/>
        <end position="421"/>
    </location>
</feature>
<dbReference type="GeneID" id="78510165"/>